<dbReference type="GO" id="GO:0016740">
    <property type="term" value="F:transferase activity"/>
    <property type="evidence" value="ECO:0007669"/>
    <property type="project" value="UniProtKB-KW"/>
</dbReference>
<reference evidence="2 3" key="1">
    <citation type="submission" date="2020-08" db="EMBL/GenBank/DDBJ databases">
        <title>Amycolatopsis sp. nov. DR6-1 isolated from Dendrobium heterocarpum.</title>
        <authorList>
            <person name="Tedsree N."/>
            <person name="Kuncharoen N."/>
            <person name="Likhitwitayawuid K."/>
            <person name="Tanasupawat S."/>
        </authorList>
    </citation>
    <scope>NUCLEOTIDE SEQUENCE [LARGE SCALE GENOMIC DNA]</scope>
    <source>
        <strain evidence="2 3">DR6-1</strain>
    </source>
</reference>
<dbReference type="EMBL" id="JACGZW010000012">
    <property type="protein sequence ID" value="MBB1157989.1"/>
    <property type="molecule type" value="Genomic_DNA"/>
</dbReference>
<dbReference type="Gene3D" id="3.90.1200.10">
    <property type="match status" value="1"/>
</dbReference>
<gene>
    <name evidence="2" type="ORF">H4281_32995</name>
</gene>
<evidence type="ECO:0000313" key="2">
    <source>
        <dbReference type="EMBL" id="MBB1157989.1"/>
    </source>
</evidence>
<comment type="caution">
    <text evidence="2">The sequence shown here is derived from an EMBL/GenBank/DDBJ whole genome shotgun (WGS) entry which is preliminary data.</text>
</comment>
<dbReference type="RefSeq" id="WP_182894764.1">
    <property type="nucleotide sequence ID" value="NZ_JACGZW010000012.1"/>
</dbReference>
<protein>
    <submittedName>
        <fullName evidence="2">Phosphotransferase</fullName>
    </submittedName>
</protein>
<sequence>MVSQEWANLPAAVRRAIEERTGAVAATVSPGNGRNSDFLATLQTAHGPCFVKGVQTGTRRARAQQTEARVGARPNSAAPRLLWEVTADGWHVLGFEAVTGHHPSLAPGSPDLPMVAETVAAMTRELTPSPVELERSTDQWAWSVPWRRLSKSDRELDSWDKAHLPELLDWERRGIEAVNGNSLVHGDMHPLNILVSDRARVVDWAWSSVGAPWLDPAALVLRLVADGHTPRQAEEWANAIPAYRDAPTDAVTAYAVLIFGMWAYRSAFPGLTDIARQHVRHRLGS</sequence>
<dbReference type="Pfam" id="PF01636">
    <property type="entry name" value="APH"/>
    <property type="match status" value="1"/>
</dbReference>
<feature type="domain" description="Aminoglycoside phosphotransferase" evidence="1">
    <location>
        <begin position="66"/>
        <end position="239"/>
    </location>
</feature>
<dbReference type="Proteomes" id="UP000526734">
    <property type="component" value="Unassembled WGS sequence"/>
</dbReference>
<proteinExistence type="predicted"/>
<name>A0A7W3W358_9PSEU</name>
<dbReference type="InterPro" id="IPR002575">
    <property type="entry name" value="Aminoglycoside_PTrfase"/>
</dbReference>
<organism evidence="2 3">
    <name type="scientific">Amycolatopsis dendrobii</name>
    <dbReference type="NCBI Taxonomy" id="2760662"/>
    <lineage>
        <taxon>Bacteria</taxon>
        <taxon>Bacillati</taxon>
        <taxon>Actinomycetota</taxon>
        <taxon>Actinomycetes</taxon>
        <taxon>Pseudonocardiales</taxon>
        <taxon>Pseudonocardiaceae</taxon>
        <taxon>Amycolatopsis</taxon>
    </lineage>
</organism>
<accession>A0A7W3W358</accession>
<evidence type="ECO:0000313" key="3">
    <source>
        <dbReference type="Proteomes" id="UP000526734"/>
    </source>
</evidence>
<evidence type="ECO:0000259" key="1">
    <source>
        <dbReference type="Pfam" id="PF01636"/>
    </source>
</evidence>
<dbReference type="AlphaFoldDB" id="A0A7W3W358"/>
<keyword evidence="2" id="KW-0808">Transferase</keyword>
<dbReference type="SUPFAM" id="SSF56112">
    <property type="entry name" value="Protein kinase-like (PK-like)"/>
    <property type="match status" value="1"/>
</dbReference>
<dbReference type="InterPro" id="IPR011009">
    <property type="entry name" value="Kinase-like_dom_sf"/>
</dbReference>
<keyword evidence="3" id="KW-1185">Reference proteome</keyword>